<evidence type="ECO:0000256" key="1">
    <source>
        <dbReference type="SAM" id="SignalP"/>
    </source>
</evidence>
<gene>
    <name evidence="2" type="ORF">LFAB_16905</name>
</gene>
<protein>
    <recommendedName>
        <fullName evidence="4">Extracellular protein</fullName>
    </recommendedName>
</protein>
<reference evidence="2 3" key="1">
    <citation type="journal article" date="2014" name="Genome Announc.">
        <title>Genome Sequence of Lactobacillus fabifermentans Strain T30PCM01, Isolated from Fermenting Grape Marc.</title>
        <authorList>
            <person name="Treu L."/>
            <person name="Vendramin V."/>
            <person name="Bovo B."/>
            <person name="Giacomini A."/>
            <person name="Corich V."/>
            <person name="Campanaro S."/>
        </authorList>
    </citation>
    <scope>NUCLEOTIDE SEQUENCE [LARGE SCALE GENOMIC DNA]</scope>
    <source>
        <strain evidence="2 3">T30PCM01</strain>
    </source>
</reference>
<name>W6TBF6_9LACO</name>
<feature type="chain" id="PRO_5039087343" description="Extracellular protein" evidence="1">
    <location>
        <begin position="24"/>
        <end position="271"/>
    </location>
</feature>
<dbReference type="STRING" id="1400520.LFAB_16905"/>
<evidence type="ECO:0000313" key="3">
    <source>
        <dbReference type="Proteomes" id="UP000019247"/>
    </source>
</evidence>
<comment type="caution">
    <text evidence="2">The sequence shown here is derived from an EMBL/GenBank/DDBJ whole genome shotgun (WGS) entry which is preliminary data.</text>
</comment>
<keyword evidence="1" id="KW-0732">Signal</keyword>
<dbReference type="RefSeq" id="WP_051502109.1">
    <property type="nucleotide sequence ID" value="NZ_KK036540.1"/>
</dbReference>
<dbReference type="PATRIC" id="fig|1400520.3.peg.3327"/>
<proteinExistence type="predicted"/>
<organism evidence="2 3">
    <name type="scientific">Lactiplantibacillus fabifermentans T30PCM01</name>
    <dbReference type="NCBI Taxonomy" id="1400520"/>
    <lineage>
        <taxon>Bacteria</taxon>
        <taxon>Bacillati</taxon>
        <taxon>Bacillota</taxon>
        <taxon>Bacilli</taxon>
        <taxon>Lactobacillales</taxon>
        <taxon>Lactobacillaceae</taxon>
        <taxon>Lactiplantibacillus</taxon>
    </lineage>
</organism>
<dbReference type="EMBL" id="AWWK01000094">
    <property type="protein sequence ID" value="ETY72555.1"/>
    <property type="molecule type" value="Genomic_DNA"/>
</dbReference>
<feature type="signal peptide" evidence="1">
    <location>
        <begin position="1"/>
        <end position="23"/>
    </location>
</feature>
<dbReference type="HOGENOM" id="CLU_1025973_0_0_9"/>
<dbReference type="Proteomes" id="UP000019247">
    <property type="component" value="Unassembled WGS sequence"/>
</dbReference>
<sequence length="271" mass="30815">MKQSVKAMMTAATVMLAVTGITAINGQASTKSVKQLPARLTKTTWYRQTDGYSGGYNDKSNFKGNLLHFRQGNGVNFNWKFSNIKQTSKNVYYAKMNYPNKKLMPVKIVIRNDKRFNIIPQRMYGIAKNFGGTENYGAIIFTAKKAAKTTKVTPKAKKTFTVKAPTGTWKSNTANKYRQVWTFSQKKGFNSYLYKNGKKVKTLVAYGNYRVKETSRNVWKLTYRPNGSKKWQTVYLRFTAKNKLQLVNSKNKVINVKVGVAPAAKWTFTKA</sequence>
<dbReference type="AlphaFoldDB" id="W6TBF6"/>
<evidence type="ECO:0008006" key="4">
    <source>
        <dbReference type="Google" id="ProtNLM"/>
    </source>
</evidence>
<dbReference type="OrthoDB" id="2321527at2"/>
<evidence type="ECO:0000313" key="2">
    <source>
        <dbReference type="EMBL" id="ETY72555.1"/>
    </source>
</evidence>
<accession>W6TBF6</accession>
<dbReference type="eggNOG" id="ENOG50309K8">
    <property type="taxonomic scope" value="Bacteria"/>
</dbReference>